<sequence length="65" mass="7114">MFMVVVRQSYDFLFLAVWFLVSPIISPRVLIPDSGASFYDLDQVAAFVVGGVVPLVLSVKPLVLA</sequence>
<gene>
    <name evidence="2" type="ORF">B0H16DRAFT_1618058</name>
</gene>
<evidence type="ECO:0000256" key="1">
    <source>
        <dbReference type="SAM" id="Phobius"/>
    </source>
</evidence>
<evidence type="ECO:0000313" key="2">
    <source>
        <dbReference type="EMBL" id="KAJ7714658.1"/>
    </source>
</evidence>
<keyword evidence="1" id="KW-0812">Transmembrane</keyword>
<keyword evidence="3" id="KW-1185">Reference proteome</keyword>
<dbReference type="AlphaFoldDB" id="A0AAD7MFP4"/>
<evidence type="ECO:0000313" key="3">
    <source>
        <dbReference type="Proteomes" id="UP001215598"/>
    </source>
</evidence>
<dbReference type="Proteomes" id="UP001215598">
    <property type="component" value="Unassembled WGS sequence"/>
</dbReference>
<accession>A0AAD7MFP4</accession>
<keyword evidence="1" id="KW-1133">Transmembrane helix</keyword>
<feature type="transmembrane region" description="Helical" evidence="1">
    <location>
        <begin position="12"/>
        <end position="31"/>
    </location>
</feature>
<feature type="transmembrane region" description="Helical" evidence="1">
    <location>
        <begin position="43"/>
        <end position="63"/>
    </location>
</feature>
<proteinExistence type="predicted"/>
<dbReference type="EMBL" id="JARKIB010000321">
    <property type="protein sequence ID" value="KAJ7714658.1"/>
    <property type="molecule type" value="Genomic_DNA"/>
</dbReference>
<organism evidence="2 3">
    <name type="scientific">Mycena metata</name>
    <dbReference type="NCBI Taxonomy" id="1033252"/>
    <lineage>
        <taxon>Eukaryota</taxon>
        <taxon>Fungi</taxon>
        <taxon>Dikarya</taxon>
        <taxon>Basidiomycota</taxon>
        <taxon>Agaricomycotina</taxon>
        <taxon>Agaricomycetes</taxon>
        <taxon>Agaricomycetidae</taxon>
        <taxon>Agaricales</taxon>
        <taxon>Marasmiineae</taxon>
        <taxon>Mycenaceae</taxon>
        <taxon>Mycena</taxon>
    </lineage>
</organism>
<keyword evidence="1" id="KW-0472">Membrane</keyword>
<comment type="caution">
    <text evidence="2">The sequence shown here is derived from an EMBL/GenBank/DDBJ whole genome shotgun (WGS) entry which is preliminary data.</text>
</comment>
<reference evidence="2" key="1">
    <citation type="submission" date="2023-03" db="EMBL/GenBank/DDBJ databases">
        <title>Massive genome expansion in bonnet fungi (Mycena s.s.) driven by repeated elements and novel gene families across ecological guilds.</title>
        <authorList>
            <consortium name="Lawrence Berkeley National Laboratory"/>
            <person name="Harder C.B."/>
            <person name="Miyauchi S."/>
            <person name="Viragh M."/>
            <person name="Kuo A."/>
            <person name="Thoen E."/>
            <person name="Andreopoulos B."/>
            <person name="Lu D."/>
            <person name="Skrede I."/>
            <person name="Drula E."/>
            <person name="Henrissat B."/>
            <person name="Morin E."/>
            <person name="Kohler A."/>
            <person name="Barry K."/>
            <person name="LaButti K."/>
            <person name="Morin E."/>
            <person name="Salamov A."/>
            <person name="Lipzen A."/>
            <person name="Mereny Z."/>
            <person name="Hegedus B."/>
            <person name="Baldrian P."/>
            <person name="Stursova M."/>
            <person name="Weitz H."/>
            <person name="Taylor A."/>
            <person name="Grigoriev I.V."/>
            <person name="Nagy L.G."/>
            <person name="Martin F."/>
            <person name="Kauserud H."/>
        </authorList>
    </citation>
    <scope>NUCLEOTIDE SEQUENCE</scope>
    <source>
        <strain evidence="2">CBHHK182m</strain>
    </source>
</reference>
<protein>
    <submittedName>
        <fullName evidence="2">Uncharacterized protein</fullName>
    </submittedName>
</protein>
<name>A0AAD7MFP4_9AGAR</name>